<organism evidence="2 3">
    <name type="scientific">Caballeronia telluris</name>
    <dbReference type="NCBI Taxonomy" id="326475"/>
    <lineage>
        <taxon>Bacteria</taxon>
        <taxon>Pseudomonadati</taxon>
        <taxon>Pseudomonadota</taxon>
        <taxon>Betaproteobacteria</taxon>
        <taxon>Burkholderiales</taxon>
        <taxon>Burkholderiaceae</taxon>
        <taxon>Caballeronia</taxon>
    </lineage>
</organism>
<dbReference type="Pfam" id="PF02195">
    <property type="entry name" value="ParB_N"/>
    <property type="match status" value="1"/>
</dbReference>
<evidence type="ECO:0000259" key="1">
    <source>
        <dbReference type="SMART" id="SM00470"/>
    </source>
</evidence>
<dbReference type="STRING" id="326475.AWB66_06362"/>
<evidence type="ECO:0000313" key="3">
    <source>
        <dbReference type="Proteomes" id="UP000054717"/>
    </source>
</evidence>
<dbReference type="AlphaFoldDB" id="A0A158KKW0"/>
<proteinExistence type="predicted"/>
<evidence type="ECO:0000313" key="2">
    <source>
        <dbReference type="EMBL" id="SAL81041.1"/>
    </source>
</evidence>
<dbReference type="RefSeq" id="WP_087634010.1">
    <property type="nucleotide sequence ID" value="NZ_FCNZ02000093.1"/>
</dbReference>
<gene>
    <name evidence="2" type="ORF">AWB66_06362</name>
</gene>
<name>A0A158KKW0_9BURK</name>
<feature type="domain" description="ParB-like N-terminal" evidence="1">
    <location>
        <begin position="34"/>
        <end position="134"/>
    </location>
</feature>
<accession>A0A158KKW0</accession>
<dbReference type="Proteomes" id="UP000054717">
    <property type="component" value="Unassembled WGS sequence"/>
</dbReference>
<dbReference type="SMART" id="SM00470">
    <property type="entry name" value="ParB"/>
    <property type="match status" value="1"/>
</dbReference>
<dbReference type="EMBL" id="FCNZ02000093">
    <property type="protein sequence ID" value="SAL81041.1"/>
    <property type="molecule type" value="Genomic_DNA"/>
</dbReference>
<dbReference type="InterPro" id="IPR003115">
    <property type="entry name" value="ParB_N"/>
</dbReference>
<comment type="caution">
    <text evidence="2">The sequence shown here is derived from an EMBL/GenBank/DDBJ whole genome shotgun (WGS) entry which is preliminary data.</text>
</comment>
<keyword evidence="3" id="KW-1185">Reference proteome</keyword>
<dbReference type="Gene3D" id="3.90.1530.10">
    <property type="entry name" value="Conserved hypothetical protein from pyrococcus furiosus pfu- 392566-001, ParB domain"/>
    <property type="match status" value="1"/>
</dbReference>
<reference evidence="2" key="1">
    <citation type="submission" date="2016-01" db="EMBL/GenBank/DDBJ databases">
        <authorList>
            <person name="Peeters Charlotte."/>
        </authorList>
    </citation>
    <scope>NUCLEOTIDE SEQUENCE</scope>
    <source>
        <strain evidence="2">LMG 22936</strain>
    </source>
</reference>
<protein>
    <submittedName>
        <fullName evidence="2">ParB-like nuclease domain protein</fullName>
    </submittedName>
</protein>
<sequence length="338" mass="38128">MKRITDKGFKAAEATLEDLKIHWAKSTFAETGVQPVPLNKLLVCPKAFQMRHVDPKTKTGVSVPAHVTKLAERLDKEADLDPILVLPISYNRFIIIDGFHRAAAYKRKMRQTIPAVIFTGTPSEAKRTAIKENAKAKLELTSQEKTAYLWTLVKERPLDDHGKRWTLKMCGEASDRSQRLAETMNAYLERCKAHSKEIPEYWKGGSWNEGEDWDGEKVSKSVKELGDKLKEVLGALETPGKQKRAAQALQYALGEASGALVKALVQESGDFGALDGDWEERLAEEREEAVEKAVKETKAQAAWVKDRLAMVEKQAQEAEAWREFDRMRSFRDALAMDE</sequence>
<dbReference type="SUPFAM" id="SSF110849">
    <property type="entry name" value="ParB/Sulfiredoxin"/>
    <property type="match status" value="1"/>
</dbReference>
<dbReference type="InterPro" id="IPR036086">
    <property type="entry name" value="ParB/Sulfiredoxin_sf"/>
</dbReference>